<dbReference type="InterPro" id="IPR004160">
    <property type="entry name" value="Transl_elong_EFTu/EF1A_C"/>
</dbReference>
<evidence type="ECO:0000256" key="1">
    <source>
        <dbReference type="ARBA" id="ARBA00022741"/>
    </source>
</evidence>
<comment type="caution">
    <text evidence="6">The sequence shown here is derived from an EMBL/GenBank/DDBJ whole genome shotgun (WGS) entry which is preliminary data.</text>
</comment>
<evidence type="ECO:0000259" key="5">
    <source>
        <dbReference type="Pfam" id="PF03143"/>
    </source>
</evidence>
<keyword evidence="1" id="KW-0547">Nucleotide-binding</keyword>
<evidence type="ECO:0000256" key="3">
    <source>
        <dbReference type="ARBA" id="ARBA00022917"/>
    </source>
</evidence>
<dbReference type="EMBL" id="JACYFS010000004">
    <property type="protein sequence ID" value="MBD8083454.1"/>
    <property type="molecule type" value="Genomic_DNA"/>
</dbReference>
<sequence length="122" mass="14269">MAEPEFGRWNLIKIMKDDFDFIAYLRYRTTDEGGRMTPAKSGYRPQMRFDFEKITSSGRQVFINKEWVFPGDAVEAEITLLSPQFFENKLFEGLKFEFIEGSKIIGIGEIQKIKNETLKKDI</sequence>
<feature type="domain" description="Translation elongation factor EFTu/EF1A C-terminal" evidence="5">
    <location>
        <begin position="21"/>
        <end position="113"/>
    </location>
</feature>
<dbReference type="RefSeq" id="WP_191737545.1">
    <property type="nucleotide sequence ID" value="NZ_JACYFS010000004.1"/>
</dbReference>
<dbReference type="InterPro" id="IPR009001">
    <property type="entry name" value="Transl_elong_EF1A/Init_IF2_C"/>
</dbReference>
<gene>
    <name evidence="6" type="ORF">IC610_13620</name>
</gene>
<keyword evidence="3" id="KW-0648">Protein biosynthesis</keyword>
<keyword evidence="7" id="KW-1185">Reference proteome</keyword>
<proteinExistence type="predicted"/>
<keyword evidence="4" id="KW-0342">GTP-binding</keyword>
<dbReference type="SUPFAM" id="SSF50465">
    <property type="entry name" value="EF-Tu/eEF-1alpha/eIF2-gamma C-terminal domain"/>
    <property type="match status" value="1"/>
</dbReference>
<evidence type="ECO:0000313" key="6">
    <source>
        <dbReference type="EMBL" id="MBD8083454.1"/>
    </source>
</evidence>
<keyword evidence="2" id="KW-0251">Elongation factor</keyword>
<dbReference type="Proteomes" id="UP000637299">
    <property type="component" value="Unassembled WGS sequence"/>
</dbReference>
<name>A0ABR8ZDS4_9FLAO</name>
<evidence type="ECO:0000256" key="2">
    <source>
        <dbReference type="ARBA" id="ARBA00022768"/>
    </source>
</evidence>
<evidence type="ECO:0000313" key="7">
    <source>
        <dbReference type="Proteomes" id="UP000637299"/>
    </source>
</evidence>
<reference evidence="6 7" key="1">
    <citation type="submission" date="2020-09" db="EMBL/GenBank/DDBJ databases">
        <title>Genome seq and assembly of Chryseobacterium sp.</title>
        <authorList>
            <person name="Chhetri G."/>
        </authorList>
    </citation>
    <scope>NUCLEOTIDE SEQUENCE [LARGE SCALE GENOMIC DNA]</scope>
    <source>
        <strain evidence="6 7">GCR10</strain>
    </source>
</reference>
<evidence type="ECO:0000256" key="4">
    <source>
        <dbReference type="ARBA" id="ARBA00023134"/>
    </source>
</evidence>
<accession>A0ABR8ZDS4</accession>
<protein>
    <recommendedName>
        <fullName evidence="5">Translation elongation factor EFTu/EF1A C-terminal domain-containing protein</fullName>
    </recommendedName>
</protein>
<dbReference type="Pfam" id="PF03143">
    <property type="entry name" value="GTP_EFTU_D3"/>
    <property type="match status" value="1"/>
</dbReference>
<dbReference type="Gene3D" id="2.40.30.10">
    <property type="entry name" value="Translation factors"/>
    <property type="match status" value="1"/>
</dbReference>
<organism evidence="6 7">
    <name type="scientific">Chryseobacterium caseinilyticum</name>
    <dbReference type="NCBI Taxonomy" id="2771428"/>
    <lineage>
        <taxon>Bacteria</taxon>
        <taxon>Pseudomonadati</taxon>
        <taxon>Bacteroidota</taxon>
        <taxon>Flavobacteriia</taxon>
        <taxon>Flavobacteriales</taxon>
        <taxon>Weeksellaceae</taxon>
        <taxon>Chryseobacterium group</taxon>
        <taxon>Chryseobacterium</taxon>
    </lineage>
</organism>